<name>A0A380C3G8_SPHSI</name>
<keyword evidence="1" id="KW-0812">Transmembrane</keyword>
<dbReference type="Proteomes" id="UP000254893">
    <property type="component" value="Unassembled WGS sequence"/>
</dbReference>
<proteinExistence type="predicted"/>
<evidence type="ECO:0000256" key="1">
    <source>
        <dbReference type="SAM" id="Phobius"/>
    </source>
</evidence>
<gene>
    <name evidence="2" type="ORF">NCTC11388_02217</name>
</gene>
<reference evidence="2 3" key="1">
    <citation type="submission" date="2018-06" db="EMBL/GenBank/DDBJ databases">
        <authorList>
            <consortium name="Pathogen Informatics"/>
            <person name="Doyle S."/>
        </authorList>
    </citation>
    <scope>NUCLEOTIDE SEQUENCE [LARGE SCALE GENOMIC DNA]</scope>
    <source>
        <strain evidence="2 3">NCTC11388</strain>
    </source>
</reference>
<keyword evidence="1" id="KW-0472">Membrane</keyword>
<organism evidence="2 3">
    <name type="scientific">Sphingobacterium spiritivorum</name>
    <name type="common">Flavobacterium spiritivorum</name>
    <dbReference type="NCBI Taxonomy" id="258"/>
    <lineage>
        <taxon>Bacteria</taxon>
        <taxon>Pseudomonadati</taxon>
        <taxon>Bacteroidota</taxon>
        <taxon>Sphingobacteriia</taxon>
        <taxon>Sphingobacteriales</taxon>
        <taxon>Sphingobacteriaceae</taxon>
        <taxon>Sphingobacterium</taxon>
    </lineage>
</organism>
<evidence type="ECO:0000313" key="3">
    <source>
        <dbReference type="Proteomes" id="UP000254893"/>
    </source>
</evidence>
<keyword evidence="1" id="KW-1133">Transmembrane helix</keyword>
<dbReference type="EMBL" id="UGYW01000002">
    <property type="protein sequence ID" value="SUJ12330.1"/>
    <property type="molecule type" value="Genomic_DNA"/>
</dbReference>
<protein>
    <submittedName>
        <fullName evidence="2">Uncharacterized protein</fullName>
    </submittedName>
</protein>
<sequence>MKSQQSNLRTFINTKNYILLGVVFCILGHSIRSYHYEKSAY</sequence>
<evidence type="ECO:0000313" key="2">
    <source>
        <dbReference type="EMBL" id="SUJ12330.1"/>
    </source>
</evidence>
<accession>A0A380C3G8</accession>
<dbReference type="AlphaFoldDB" id="A0A380C3G8"/>
<feature type="transmembrane region" description="Helical" evidence="1">
    <location>
        <begin position="12"/>
        <end position="31"/>
    </location>
</feature>